<dbReference type="OrthoDB" id="202386at2157"/>
<reference evidence="2" key="1">
    <citation type="submission" date="2017-06" db="EMBL/GenBank/DDBJ databases">
        <authorList>
            <person name="Cremers G."/>
        </authorList>
    </citation>
    <scope>NUCLEOTIDE SEQUENCE [LARGE SCALE GENOMIC DNA]</scope>
</reference>
<evidence type="ECO:0000313" key="1">
    <source>
        <dbReference type="EMBL" id="SNQ60576.1"/>
    </source>
</evidence>
<accession>A0A284VMR3</accession>
<dbReference type="Proteomes" id="UP000218615">
    <property type="component" value="Unassembled WGS sequence"/>
</dbReference>
<keyword evidence="2" id="KW-1185">Reference proteome</keyword>
<dbReference type="RefSeq" id="WP_096204982.1">
    <property type="nucleotide sequence ID" value="NZ_FZMP01000102.1"/>
</dbReference>
<protein>
    <submittedName>
        <fullName evidence="1">Uncharacterized protein</fullName>
    </submittedName>
</protein>
<evidence type="ECO:0000313" key="2">
    <source>
        <dbReference type="Proteomes" id="UP000218615"/>
    </source>
</evidence>
<dbReference type="AlphaFoldDB" id="A0A284VMR3"/>
<dbReference type="EMBL" id="FZMP01000102">
    <property type="protein sequence ID" value="SNQ60576.1"/>
    <property type="molecule type" value="Genomic_DNA"/>
</dbReference>
<gene>
    <name evidence="1" type="ORF">MNV_1900003</name>
</gene>
<organism evidence="1 2">
    <name type="scientific">Candidatus Methanoperedens nitratireducens</name>
    <dbReference type="NCBI Taxonomy" id="1392998"/>
    <lineage>
        <taxon>Archaea</taxon>
        <taxon>Methanobacteriati</taxon>
        <taxon>Methanobacteriota</taxon>
        <taxon>Stenosarchaea group</taxon>
        <taxon>Methanomicrobia</taxon>
        <taxon>Methanosarcinales</taxon>
        <taxon>ANME-2 cluster</taxon>
        <taxon>Candidatus Methanoperedentaceae</taxon>
        <taxon>Candidatus Methanoperedens</taxon>
    </lineage>
</organism>
<proteinExistence type="predicted"/>
<name>A0A284VMR3_9EURY</name>
<sequence length="130" mass="15522">MPYFDITEKRPRINIFKINGAYYFKQFFDDPELFRELEPFYEKQRYRFKMPTAGERNKVMKLLERKGYDTTLIEDPAPFTVEISKNQKYGELLKNSVENYPLRDKIVLVMKDMMWVEQALAMGAVAKKTS</sequence>